<reference evidence="5" key="1">
    <citation type="submission" date="2022-10" db="EMBL/GenBank/DDBJ databases">
        <title>Novel sulphate-reducing endosymbionts in the free-living metamonad Anaeramoeba.</title>
        <authorList>
            <person name="Jerlstrom-Hultqvist J."/>
            <person name="Cepicka I."/>
            <person name="Gallot-Lavallee L."/>
            <person name="Salas-Leiva D."/>
            <person name="Curtis B.A."/>
            <person name="Zahonova K."/>
            <person name="Pipaliya S."/>
            <person name="Dacks J."/>
            <person name="Roger A.J."/>
        </authorList>
    </citation>
    <scope>NUCLEOTIDE SEQUENCE</scope>
    <source>
        <strain evidence="5">BMAN</strain>
    </source>
</reference>
<dbReference type="PANTHER" id="PTHR10177">
    <property type="entry name" value="CYCLINS"/>
    <property type="match status" value="1"/>
</dbReference>
<gene>
    <name evidence="5" type="ORF">M0811_00210</name>
</gene>
<comment type="caution">
    <text evidence="5">The sequence shown here is derived from an EMBL/GenBank/DDBJ whole genome shotgun (WGS) entry which is preliminary data.</text>
</comment>
<evidence type="ECO:0000259" key="4">
    <source>
        <dbReference type="SMART" id="SM00385"/>
    </source>
</evidence>
<dbReference type="InterPro" id="IPR004367">
    <property type="entry name" value="Cyclin_C-dom"/>
</dbReference>
<keyword evidence="1 2" id="KW-0195">Cyclin</keyword>
<evidence type="ECO:0000313" key="5">
    <source>
        <dbReference type="EMBL" id="KAJ5076890.1"/>
    </source>
</evidence>
<evidence type="ECO:0000256" key="3">
    <source>
        <dbReference type="SAM" id="MobiDB-lite"/>
    </source>
</evidence>
<keyword evidence="6" id="KW-1185">Reference proteome</keyword>
<organism evidence="5 6">
    <name type="scientific">Anaeramoeba ignava</name>
    <name type="common">Anaerobic marine amoeba</name>
    <dbReference type="NCBI Taxonomy" id="1746090"/>
    <lineage>
        <taxon>Eukaryota</taxon>
        <taxon>Metamonada</taxon>
        <taxon>Anaeramoebidae</taxon>
        <taxon>Anaeramoeba</taxon>
    </lineage>
</organism>
<dbReference type="Pfam" id="PF00134">
    <property type="entry name" value="Cyclin_N"/>
    <property type="match status" value="1"/>
</dbReference>
<evidence type="ECO:0000256" key="1">
    <source>
        <dbReference type="ARBA" id="ARBA00023127"/>
    </source>
</evidence>
<dbReference type="InterPro" id="IPR036915">
    <property type="entry name" value="Cyclin-like_sf"/>
</dbReference>
<accession>A0A9Q0LS33</accession>
<dbReference type="EMBL" id="JAPDFW010000059">
    <property type="protein sequence ID" value="KAJ5076890.1"/>
    <property type="molecule type" value="Genomic_DNA"/>
</dbReference>
<dbReference type="InterPro" id="IPR013763">
    <property type="entry name" value="Cyclin-like_dom"/>
</dbReference>
<proteinExistence type="inferred from homology"/>
<evidence type="ECO:0000256" key="2">
    <source>
        <dbReference type="RuleBase" id="RU000383"/>
    </source>
</evidence>
<dbReference type="Gene3D" id="1.10.472.10">
    <property type="entry name" value="Cyclin-like"/>
    <property type="match status" value="2"/>
</dbReference>
<feature type="region of interest" description="Disordered" evidence="3">
    <location>
        <begin position="308"/>
        <end position="331"/>
    </location>
</feature>
<feature type="domain" description="Cyclin-like" evidence="4">
    <location>
        <begin position="457"/>
        <end position="544"/>
    </location>
</feature>
<dbReference type="SMART" id="SM00385">
    <property type="entry name" value="CYCLIN"/>
    <property type="match status" value="1"/>
</dbReference>
<dbReference type="Proteomes" id="UP001149090">
    <property type="component" value="Unassembled WGS sequence"/>
</dbReference>
<dbReference type="OrthoDB" id="5590282at2759"/>
<dbReference type="InterPro" id="IPR039361">
    <property type="entry name" value="Cyclin"/>
</dbReference>
<comment type="similarity">
    <text evidence="2">Belongs to the cyclin family.</text>
</comment>
<protein>
    <submittedName>
        <fullName evidence="5">G1/s-specific cyclin-e</fullName>
    </submittedName>
</protein>
<dbReference type="AlphaFoldDB" id="A0A9Q0LS33"/>
<sequence length="778" mass="91686">MLSYNRSDIDNTFLFNVKMPLSQQINYPYHKPLIRNKQTAFGSKKSSIKQGGKEEEEERLEIKNNNTIQNNKEGGYIYRNSYGNSYDYDYDCNYNYNYNYRNGNQDIRSQNQRINVNEPIQADCFTYPSHSSVYNSHDSLNYAYNLNQFFVFPFVDKPYNSTQKSTDFNFLQNCKENQLTMLQPNYLSFPGFVSDKNNSANFMVEGKQMANSYPNGRIWYGSNSLDLEEQERRIRNEKMKIDQEMKMKKNGKMIVNNKMTVNNNMTSNNNMALNNNMIVNNKLVLNDRINMNHKMALNRKITQSNYILDNSLSPDSDSHSHPNSDPDFDNLPRVNSIFMSHVSFPSKSKFPPPDFQSQMTSCNRNPTHFPKYTFDSYHLNINRHVTSPKNTYSPLSSCYDTLAQEQPSDVIEANSTESELFQQLRFTMFDTEAKFQADPNYLYRLQLNEMSRVTTLETISRISCQFDLKMETFLLAVNIYDRYLSTFQKIGSKQFQLLLIATTSLVIASKLEEVYPISIVTICKNFKQKFQKEDVIQMEIEILKKLNYSLLAITANTWISLYLFYSCWIWESIQFPKHYVKKGSFDLFIQYSQFHPKKHHLDQVLSFFCTSKSQNQNLCTKKLLHIIKFPVDLYHDLMQLIHLAILDPFSLNFYPSLLAASALSLYFSYDAVKKITNYSKRELYQCREWLKIFISFPSRSHRNDDFVTSQYNNQTNSNFNQSRNQSQNFNYENNSFLLHYHSPFAESFVKNLIYKRRIPNSYQNEFSQKFNSFQSQFF</sequence>
<feature type="region of interest" description="Disordered" evidence="3">
    <location>
        <begin position="40"/>
        <end position="66"/>
    </location>
</feature>
<dbReference type="SUPFAM" id="SSF47954">
    <property type="entry name" value="Cyclin-like"/>
    <property type="match status" value="2"/>
</dbReference>
<evidence type="ECO:0000313" key="6">
    <source>
        <dbReference type="Proteomes" id="UP001149090"/>
    </source>
</evidence>
<dbReference type="InterPro" id="IPR006671">
    <property type="entry name" value="Cyclin_N"/>
</dbReference>
<name>A0A9Q0LS33_ANAIG</name>
<dbReference type="Pfam" id="PF02984">
    <property type="entry name" value="Cyclin_C"/>
    <property type="match status" value="1"/>
</dbReference>